<comment type="caution">
    <text evidence="2">The sequence shown here is derived from an EMBL/GenBank/DDBJ whole genome shotgun (WGS) entry which is preliminary data.</text>
</comment>
<accession>A0A369K9K6</accession>
<dbReference type="OrthoDB" id="9827001at2"/>
<dbReference type="EMBL" id="QQBG01000024">
    <property type="protein sequence ID" value="RDB31271.1"/>
    <property type="molecule type" value="Genomic_DNA"/>
</dbReference>
<keyword evidence="3" id="KW-1185">Reference proteome</keyword>
<evidence type="ECO:0000313" key="2">
    <source>
        <dbReference type="EMBL" id="RDB31271.1"/>
    </source>
</evidence>
<reference evidence="2 3" key="1">
    <citation type="submission" date="2018-07" db="EMBL/GenBank/DDBJ databases">
        <title>Comparative genomics of the Candidatus Parilichlamydiaceae reveals evidence of convergent evolution and genome reduction in the phylum Chlamydiae.</title>
        <authorList>
            <person name="Taylor-Brown A."/>
            <person name="Polkinghorne A."/>
        </authorList>
    </citation>
    <scope>NUCLEOTIDE SEQUENCE [LARGE SCALE GENOMIC DNA]</scope>
    <source>
        <strain evidence="2 3">Hat2</strain>
    </source>
</reference>
<proteinExistence type="predicted"/>
<keyword evidence="1" id="KW-1133">Transmembrane helix</keyword>
<evidence type="ECO:0000313" key="3">
    <source>
        <dbReference type="Proteomes" id="UP000253816"/>
    </source>
</evidence>
<evidence type="ECO:0000256" key="1">
    <source>
        <dbReference type="SAM" id="Phobius"/>
    </source>
</evidence>
<feature type="transmembrane region" description="Helical" evidence="1">
    <location>
        <begin position="29"/>
        <end position="49"/>
    </location>
</feature>
<organism evidence="2 3">
    <name type="scientific">Candidatus Similichlamydia laticola</name>
    <dbReference type="NCBI Taxonomy" id="2170265"/>
    <lineage>
        <taxon>Bacteria</taxon>
        <taxon>Pseudomonadati</taxon>
        <taxon>Chlamydiota</taxon>
        <taxon>Chlamydiia</taxon>
        <taxon>Parachlamydiales</taxon>
        <taxon>Candidatus Parilichlamydiaceae</taxon>
        <taxon>Candidatus Similichlamydia</taxon>
    </lineage>
</organism>
<protein>
    <submittedName>
        <fullName evidence="2">Uncharacterized protein</fullName>
    </submittedName>
</protein>
<dbReference type="AlphaFoldDB" id="A0A369K9K6"/>
<keyword evidence="1" id="KW-0812">Transmembrane</keyword>
<name>A0A369K9K6_9BACT</name>
<dbReference type="Proteomes" id="UP000253816">
    <property type="component" value="Unassembled WGS sequence"/>
</dbReference>
<sequence>MDVEHERVEPLFDLAQDEQMFWRSYRGKIALSVVGFCGLFCLALTIGFLNERQVNARVDAHFQARRAVDLWDLEVKKRDSVIRVAERSVPEWGFDSPLVRGAYLQRKIAAAAPVEAIEPFSLEKFPALRDFQEITRLALKGEWREAFISGDLFLKTYHRESLLQRGEQRDFSMVDLSLDEVLVPIQYLRQVAFAREMKDLKAERKAIEDVARACSYEDVTKFLDEEHPLNKVHVMFEYCFSTLAQGSVSLRTYFSERLHLIQEATR</sequence>
<keyword evidence="1" id="KW-0472">Membrane</keyword>
<dbReference type="RefSeq" id="WP_114544566.1">
    <property type="nucleotide sequence ID" value="NZ_QQBG01000024.1"/>
</dbReference>
<gene>
    <name evidence="2" type="ORF">HAT2_00639</name>
</gene>